<evidence type="ECO:0000256" key="6">
    <source>
        <dbReference type="ARBA" id="ARBA00022729"/>
    </source>
</evidence>
<evidence type="ECO:0000256" key="17">
    <source>
        <dbReference type="RuleBase" id="RU610713"/>
    </source>
</evidence>
<keyword evidence="8" id="KW-0472">Membrane</keyword>
<name>A0A6B0QUZ8_9CETA</name>
<dbReference type="Gene3D" id="3.20.20.70">
    <property type="entry name" value="Aldolase class I"/>
    <property type="match status" value="1"/>
</dbReference>
<organism evidence="19 20">
    <name type="scientific">Bos mutus</name>
    <name type="common">wild yak</name>
    <dbReference type="NCBI Taxonomy" id="72004"/>
    <lineage>
        <taxon>Eukaryota</taxon>
        <taxon>Metazoa</taxon>
        <taxon>Chordata</taxon>
        <taxon>Craniata</taxon>
        <taxon>Vertebrata</taxon>
        <taxon>Euteleostomi</taxon>
        <taxon>Mammalia</taxon>
        <taxon>Eutheria</taxon>
        <taxon>Laurasiatheria</taxon>
        <taxon>Artiodactyla</taxon>
        <taxon>Ruminantia</taxon>
        <taxon>Pecora</taxon>
        <taxon>Bovidae</taxon>
        <taxon>Bovinae</taxon>
        <taxon>Bos</taxon>
    </lineage>
</organism>
<accession>A0A6B0QUZ8</accession>
<proteinExistence type="inferred from homology"/>
<evidence type="ECO:0000256" key="12">
    <source>
        <dbReference type="ARBA" id="ARBA00023295"/>
    </source>
</evidence>
<dbReference type="GO" id="GO:0001669">
    <property type="term" value="C:acrosomal vesicle"/>
    <property type="evidence" value="ECO:0007669"/>
    <property type="project" value="TreeGrafter"/>
</dbReference>
<comment type="catalytic activity">
    <reaction evidence="1 13 17">
        <text>Random hydrolysis of (1-&gt;4)-linkages between N-acetyl-beta-D-glucosamine and D-glucuronate residues in hyaluronate.</text>
        <dbReference type="EC" id="3.2.1.35"/>
    </reaction>
</comment>
<dbReference type="Proteomes" id="UP000322234">
    <property type="component" value="Unassembled WGS sequence"/>
</dbReference>
<dbReference type="PIRSF" id="PIRSF500773">
    <property type="entry name" value="Hyaluronidase_PH20_Hyal5"/>
    <property type="match status" value="1"/>
</dbReference>
<dbReference type="InterPro" id="IPR001439">
    <property type="entry name" value="Hyaluronidase_PH20/Hyal5"/>
</dbReference>
<feature type="active site" description="Proton donor" evidence="14">
    <location>
        <position position="269"/>
    </location>
</feature>
<comment type="subcellular location">
    <subcellularLocation>
        <location evidence="2">Cell membrane</location>
        <topology evidence="2">Lipid-anchor</topology>
        <topology evidence="2">GPI-anchor</topology>
    </subcellularLocation>
</comment>
<sequence>MELYLNSEDFKKVLFHRNAVSGSGSVTEQLLFSNGNKWIFMFVAKALFGTAFCTARKAQVTDEATCKTFLNTKEEYLNVNHHHSFLSIKVASFCVHILHQILGTPKRVGEKSAFQSSLFVMRMLRRHHISSRSFAGSSGTPQAVFTFLLLPCCLALDFRAPPLISNTSFLWAWNAPVERCVNRRFQLPPDLRLFSVKGSPQKSATGQFITLFYADRLGYYPHIDEKTGKTVFGGIPQLGNLKSHLEKAKNDIAYYIPNDSVGLAVIDWENWRPTWARNWKPKDVYRDESVELVLQKNPQLSFPEASKIAKVDFETAGKSFMQETLKLGKLLRPNHLWGYYLFPDCYNHNYNQPTYNGNCPDVEKRRNDDLDWLWKESTALFPSVYLNIRLKSTQNAALYVRNRVQEAIRLSKIASVESPLPVFVYARPVFTDGSSTYLSQGDLVNSVGEIVSLGASGIIMWGSLNLSLSMQSCMNLGTYLNTTLNPYIINVTLAAKMCSQVLCHDEGVCTRKHWNSSDYLHLNPMNFAIQTGEGGKYTVPGTVTLEDLQKFSDTFYCSCYANIHCKKRVDIKNVHSVNVCMAEDICIDSPVKLQPSDHSSSQKEASTTTFSSISPSTTTATVSPCTPEKHSPECLKVRCSEVIPNVTQKACQSVKLKNISYQSPIQNIKNQTTY</sequence>
<dbReference type="GO" id="GO:0098552">
    <property type="term" value="C:side of membrane"/>
    <property type="evidence" value="ECO:0007669"/>
    <property type="project" value="UniProtKB-KW"/>
</dbReference>
<dbReference type="InterPro" id="IPR018155">
    <property type="entry name" value="Hyaluronidase"/>
</dbReference>
<keyword evidence="12 13" id="KW-0326">Glycosidase</keyword>
<dbReference type="SUPFAM" id="SSF51445">
    <property type="entry name" value="(Trans)glycosidases"/>
    <property type="match status" value="1"/>
</dbReference>
<feature type="glycosylation site" description="N-linked (GlcNAc...) asparagine" evidence="15">
    <location>
        <position position="490"/>
    </location>
</feature>
<evidence type="ECO:0000256" key="5">
    <source>
        <dbReference type="ARBA" id="ARBA00022622"/>
    </source>
</evidence>
<dbReference type="PIRSF" id="PIRSF038193">
    <property type="entry name" value="Hyaluronidase"/>
    <property type="match status" value="1"/>
</dbReference>
<feature type="disulfide bond" evidence="16">
    <location>
        <begin position="559"/>
        <end position="565"/>
    </location>
</feature>
<evidence type="ECO:0000256" key="13">
    <source>
        <dbReference type="PIRNR" id="PIRNR038193"/>
    </source>
</evidence>
<feature type="disulfide bond" evidence="16">
    <location>
        <begin position="503"/>
        <end position="557"/>
    </location>
</feature>
<comment type="similarity">
    <text evidence="3 13 17">Belongs to the glycosyl hydrolase 56 family.</text>
</comment>
<keyword evidence="5" id="KW-0336">GPI-anchor</keyword>
<dbReference type="GO" id="GO:0004415">
    <property type="term" value="F:hyalurononglucosaminidase activity"/>
    <property type="evidence" value="ECO:0007669"/>
    <property type="project" value="UniProtKB-UniRule"/>
</dbReference>
<evidence type="ECO:0000256" key="1">
    <source>
        <dbReference type="ARBA" id="ARBA00000251"/>
    </source>
</evidence>
<dbReference type="PRINTS" id="PR00846">
    <property type="entry name" value="GLHYDRLASE56"/>
</dbReference>
<evidence type="ECO:0000256" key="14">
    <source>
        <dbReference type="PIRSR" id="PIRSR038193-1"/>
    </source>
</evidence>
<keyword evidence="10" id="KW-0325">Glycoprotein</keyword>
<dbReference type="InterPro" id="IPR017853">
    <property type="entry name" value="GH"/>
</dbReference>
<dbReference type="GO" id="GO:0005975">
    <property type="term" value="P:carbohydrate metabolic process"/>
    <property type="evidence" value="ECO:0007669"/>
    <property type="project" value="UniProtKB-UniRule"/>
</dbReference>
<keyword evidence="20" id="KW-1185">Reference proteome</keyword>
<dbReference type="PANTHER" id="PTHR11769">
    <property type="entry name" value="HYALURONIDASE"/>
    <property type="match status" value="1"/>
</dbReference>
<evidence type="ECO:0000313" key="20">
    <source>
        <dbReference type="Proteomes" id="UP000322234"/>
    </source>
</evidence>
<keyword evidence="9 16" id="KW-1015">Disulfide bond</keyword>
<evidence type="ECO:0000256" key="8">
    <source>
        <dbReference type="ARBA" id="ARBA00023136"/>
    </source>
</evidence>
<evidence type="ECO:0000256" key="18">
    <source>
        <dbReference type="SAM" id="MobiDB-lite"/>
    </source>
</evidence>
<keyword evidence="4" id="KW-1003">Cell membrane</keyword>
<gene>
    <name evidence="19" type="ORF">E5288_WYG008881</name>
</gene>
<dbReference type="AlphaFoldDB" id="A0A6B0QUZ8"/>
<evidence type="ECO:0000256" key="4">
    <source>
        <dbReference type="ARBA" id="ARBA00022475"/>
    </source>
</evidence>
<dbReference type="PANTHER" id="PTHR11769:SF20">
    <property type="entry name" value="HYALURONIDASE PH-20"/>
    <property type="match status" value="1"/>
</dbReference>
<dbReference type="PRINTS" id="PR00848">
    <property type="entry name" value="SPERMPH20"/>
</dbReference>
<feature type="disulfide bond" evidence="16">
    <location>
        <begin position="180"/>
        <end position="473"/>
    </location>
</feature>
<feature type="disulfide bond" evidence="16">
    <location>
        <begin position="498"/>
        <end position="509"/>
    </location>
</feature>
<dbReference type="GO" id="GO:0005886">
    <property type="term" value="C:plasma membrane"/>
    <property type="evidence" value="ECO:0007669"/>
    <property type="project" value="UniProtKB-SubCell"/>
</dbReference>
<keyword evidence="6" id="KW-0732">Signal</keyword>
<evidence type="ECO:0000313" key="19">
    <source>
        <dbReference type="EMBL" id="MXQ80657.1"/>
    </source>
</evidence>
<dbReference type="GO" id="GO:0007342">
    <property type="term" value="P:fusion of sperm to egg plasma membrane involved in single fertilization"/>
    <property type="evidence" value="ECO:0007669"/>
    <property type="project" value="InterPro"/>
</dbReference>
<dbReference type="EMBL" id="VBQZ03000005">
    <property type="protein sequence ID" value="MXQ80657.1"/>
    <property type="molecule type" value="Genomic_DNA"/>
</dbReference>
<evidence type="ECO:0000256" key="7">
    <source>
        <dbReference type="ARBA" id="ARBA00022801"/>
    </source>
</evidence>
<feature type="compositionally biased region" description="Low complexity" evidence="18">
    <location>
        <begin position="606"/>
        <end position="626"/>
    </location>
</feature>
<dbReference type="Pfam" id="PF01630">
    <property type="entry name" value="Glyco_hydro_56"/>
    <property type="match status" value="1"/>
</dbReference>
<comment type="caution">
    <text evidence="19">The sequence shown here is derived from an EMBL/GenBank/DDBJ whole genome shotgun (WGS) entry which is preliminary data.</text>
</comment>
<protein>
    <recommendedName>
        <fullName evidence="13 17">Hyaluronidase</fullName>
        <ecNumber evidence="13 17">3.2.1.35</ecNumber>
    </recommendedName>
</protein>
<dbReference type="GO" id="GO:0030214">
    <property type="term" value="P:hyaluronan catabolic process"/>
    <property type="evidence" value="ECO:0007669"/>
    <property type="project" value="TreeGrafter"/>
</dbReference>
<evidence type="ECO:0000256" key="2">
    <source>
        <dbReference type="ARBA" id="ARBA00004609"/>
    </source>
</evidence>
<dbReference type="InterPro" id="IPR013785">
    <property type="entry name" value="Aldolase_TIM"/>
</dbReference>
<evidence type="ECO:0000256" key="11">
    <source>
        <dbReference type="ARBA" id="ARBA00023288"/>
    </source>
</evidence>
<evidence type="ECO:0000256" key="15">
    <source>
        <dbReference type="PIRSR" id="PIRSR038193-2"/>
    </source>
</evidence>
<feature type="region of interest" description="Disordered" evidence="18">
    <location>
        <begin position="597"/>
        <end position="628"/>
    </location>
</feature>
<reference evidence="19" key="1">
    <citation type="submission" date="2019-10" db="EMBL/GenBank/DDBJ databases">
        <title>The sequence and de novo assembly of the wild yak genome.</title>
        <authorList>
            <person name="Liu Y."/>
        </authorList>
    </citation>
    <scope>NUCLEOTIDE SEQUENCE [LARGE SCALE GENOMIC DNA]</scope>
    <source>
        <strain evidence="19">WY2019</strain>
    </source>
</reference>
<feature type="disulfide bond" evidence="16">
    <location>
        <begin position="345"/>
        <end position="359"/>
    </location>
</feature>
<keyword evidence="11" id="KW-0449">Lipoprotein</keyword>
<evidence type="ECO:0000256" key="9">
    <source>
        <dbReference type="ARBA" id="ARBA00023157"/>
    </source>
</evidence>
<evidence type="ECO:0000256" key="3">
    <source>
        <dbReference type="ARBA" id="ARBA00008871"/>
    </source>
</evidence>
<dbReference type="FunFam" id="3.20.20.70:FF:000065">
    <property type="entry name" value="Hyaluronidase"/>
    <property type="match status" value="1"/>
</dbReference>
<evidence type="ECO:0000256" key="16">
    <source>
        <dbReference type="PIRSR" id="PIRSR038193-3"/>
    </source>
</evidence>
<evidence type="ECO:0000256" key="10">
    <source>
        <dbReference type="ARBA" id="ARBA00023180"/>
    </source>
</evidence>
<keyword evidence="7 13" id="KW-0378">Hydrolase</keyword>
<dbReference type="EC" id="3.2.1.35" evidence="13 17"/>